<dbReference type="OrthoDB" id="2758521at2759"/>
<sequence length="173" mass="19071">MRNGLFAFFLLLFVSLCAAASNRTIDDTEGDSVTGALPVYSPSSSWDNADCTGCLVVPSKSEAFDGTWTAATYNPNLTEMSIQFSFTGTAIYIYFIIANQVEYATTETACNFTLDGTLEGSYEHEPADTTDFYYHVLTFSKADLENAEHSMTISTSGITDRNIFVNFDYAVYM</sequence>
<evidence type="ECO:0000313" key="2">
    <source>
        <dbReference type="EMBL" id="KIY46563.1"/>
    </source>
</evidence>
<keyword evidence="3" id="KW-1185">Reference proteome</keyword>
<evidence type="ECO:0000313" key="3">
    <source>
        <dbReference type="Proteomes" id="UP000054144"/>
    </source>
</evidence>
<dbReference type="EMBL" id="KN882027">
    <property type="protein sequence ID" value="KIY46563.1"/>
    <property type="molecule type" value="Genomic_DNA"/>
</dbReference>
<dbReference type="Gene3D" id="2.60.120.260">
    <property type="entry name" value="Galactose-binding domain-like"/>
    <property type="match status" value="1"/>
</dbReference>
<accession>A0A0D7A6Y1</accession>
<reference evidence="2 3" key="1">
    <citation type="journal article" date="2015" name="Fungal Genet. Biol.">
        <title>Evolution of novel wood decay mechanisms in Agaricales revealed by the genome sequences of Fistulina hepatica and Cylindrobasidium torrendii.</title>
        <authorList>
            <person name="Floudas D."/>
            <person name="Held B.W."/>
            <person name="Riley R."/>
            <person name="Nagy L.G."/>
            <person name="Koehler G."/>
            <person name="Ransdell A.S."/>
            <person name="Younus H."/>
            <person name="Chow J."/>
            <person name="Chiniquy J."/>
            <person name="Lipzen A."/>
            <person name="Tritt A."/>
            <person name="Sun H."/>
            <person name="Haridas S."/>
            <person name="LaButti K."/>
            <person name="Ohm R.A."/>
            <person name="Kues U."/>
            <person name="Blanchette R.A."/>
            <person name="Grigoriev I.V."/>
            <person name="Minto R.E."/>
            <person name="Hibbett D.S."/>
        </authorList>
    </citation>
    <scope>NUCLEOTIDE SEQUENCE [LARGE SCALE GENOMIC DNA]</scope>
    <source>
        <strain evidence="2 3">ATCC 64428</strain>
    </source>
</reference>
<keyword evidence="1" id="KW-0732">Signal</keyword>
<gene>
    <name evidence="2" type="ORF">FISHEDRAFT_47091</name>
</gene>
<dbReference type="Proteomes" id="UP000054144">
    <property type="component" value="Unassembled WGS sequence"/>
</dbReference>
<protein>
    <submittedName>
        <fullName evidence="2">Uncharacterized protein</fullName>
    </submittedName>
</protein>
<dbReference type="AlphaFoldDB" id="A0A0D7A6Y1"/>
<proteinExistence type="predicted"/>
<name>A0A0D7A6Y1_9AGAR</name>
<evidence type="ECO:0000256" key="1">
    <source>
        <dbReference type="SAM" id="SignalP"/>
    </source>
</evidence>
<organism evidence="2 3">
    <name type="scientific">Fistulina hepatica ATCC 64428</name>
    <dbReference type="NCBI Taxonomy" id="1128425"/>
    <lineage>
        <taxon>Eukaryota</taxon>
        <taxon>Fungi</taxon>
        <taxon>Dikarya</taxon>
        <taxon>Basidiomycota</taxon>
        <taxon>Agaricomycotina</taxon>
        <taxon>Agaricomycetes</taxon>
        <taxon>Agaricomycetidae</taxon>
        <taxon>Agaricales</taxon>
        <taxon>Fistulinaceae</taxon>
        <taxon>Fistulina</taxon>
    </lineage>
</organism>
<feature type="signal peptide" evidence="1">
    <location>
        <begin position="1"/>
        <end position="19"/>
    </location>
</feature>
<feature type="chain" id="PRO_5002316268" evidence="1">
    <location>
        <begin position="20"/>
        <end position="173"/>
    </location>
</feature>